<comment type="caution">
    <text evidence="11">The sequence shown here is derived from an EMBL/GenBank/DDBJ whole genome shotgun (WGS) entry which is preliminary data.</text>
</comment>
<keyword evidence="4" id="KW-0058">Aromatic hydrocarbons catabolism</keyword>
<evidence type="ECO:0000256" key="7">
    <source>
        <dbReference type="ARBA" id="ARBA00023004"/>
    </source>
</evidence>
<dbReference type="GO" id="GO:0005506">
    <property type="term" value="F:iron ion binding"/>
    <property type="evidence" value="ECO:0007669"/>
    <property type="project" value="InterPro"/>
</dbReference>
<organism evidence="11 12">
    <name type="scientific">Novosphingobium marinum</name>
    <dbReference type="NCBI Taxonomy" id="1514948"/>
    <lineage>
        <taxon>Bacteria</taxon>
        <taxon>Pseudomonadati</taxon>
        <taxon>Pseudomonadota</taxon>
        <taxon>Alphaproteobacteria</taxon>
        <taxon>Sphingomonadales</taxon>
        <taxon>Sphingomonadaceae</taxon>
        <taxon>Novosphingobium</taxon>
    </lineage>
</organism>
<dbReference type="InterPro" id="IPR001663">
    <property type="entry name" value="Rng_hydr_dOase-A"/>
</dbReference>
<dbReference type="Pfam" id="PF00355">
    <property type="entry name" value="Rieske"/>
    <property type="match status" value="1"/>
</dbReference>
<keyword evidence="7" id="KW-0408">Iron</keyword>
<dbReference type="SUPFAM" id="SSF50022">
    <property type="entry name" value="ISP domain"/>
    <property type="match status" value="1"/>
</dbReference>
<dbReference type="InterPro" id="IPR015879">
    <property type="entry name" value="Ring_hydroxy_dOase_asu_C_dom"/>
</dbReference>
<dbReference type="PROSITE" id="PS00570">
    <property type="entry name" value="RING_HYDROXYL_ALPHA"/>
    <property type="match status" value="1"/>
</dbReference>
<evidence type="ECO:0000256" key="4">
    <source>
        <dbReference type="ARBA" id="ARBA00022797"/>
    </source>
</evidence>
<dbReference type="RefSeq" id="WP_229735690.1">
    <property type="nucleotide sequence ID" value="NZ_BMGF01000009.1"/>
</dbReference>
<dbReference type="PROSITE" id="PS51296">
    <property type="entry name" value="RIESKE"/>
    <property type="match status" value="1"/>
</dbReference>
<dbReference type="EC" id="1.14.12.19" evidence="11"/>
<reference evidence="11 12" key="1">
    <citation type="submission" date="2020-07" db="EMBL/GenBank/DDBJ databases">
        <title>Genomic Encyclopedia of Type Strains, Phase IV (KMG-IV): sequencing the most valuable type-strain genomes for metagenomic binning, comparative biology and taxonomic classification.</title>
        <authorList>
            <person name="Goeker M."/>
        </authorList>
    </citation>
    <scope>NUCLEOTIDE SEQUENCE [LARGE SCALE GENOMIC DNA]</scope>
    <source>
        <strain evidence="11 12">DSM 29043</strain>
    </source>
</reference>
<dbReference type="CDD" id="cd08881">
    <property type="entry name" value="RHO_alpha_C_NDO-like"/>
    <property type="match status" value="1"/>
</dbReference>
<dbReference type="InterPro" id="IPR036922">
    <property type="entry name" value="Rieske_2Fe-2S_sf"/>
</dbReference>
<evidence type="ECO:0000256" key="1">
    <source>
        <dbReference type="ARBA" id="ARBA00008751"/>
    </source>
</evidence>
<evidence type="ECO:0000256" key="3">
    <source>
        <dbReference type="ARBA" id="ARBA00022723"/>
    </source>
</evidence>
<dbReference type="InterPro" id="IPR017941">
    <property type="entry name" value="Rieske_2Fe-2S"/>
</dbReference>
<keyword evidence="12" id="KW-1185">Reference proteome</keyword>
<dbReference type="EMBL" id="JACBZF010000002">
    <property type="protein sequence ID" value="NYH94932.1"/>
    <property type="molecule type" value="Genomic_DNA"/>
</dbReference>
<dbReference type="InterPro" id="IPR043266">
    <property type="entry name" value="RHO_NdoB-like_C"/>
</dbReference>
<evidence type="ECO:0000256" key="5">
    <source>
        <dbReference type="ARBA" id="ARBA00022964"/>
    </source>
</evidence>
<dbReference type="Gene3D" id="3.90.380.10">
    <property type="entry name" value="Naphthalene 1,2-dioxygenase Alpha Subunit, Chain A, domain 1"/>
    <property type="match status" value="1"/>
</dbReference>
<keyword evidence="6 11" id="KW-0560">Oxidoreductase</keyword>
<keyword evidence="2" id="KW-0001">2Fe-2S</keyword>
<evidence type="ECO:0000259" key="10">
    <source>
        <dbReference type="PROSITE" id="PS51296"/>
    </source>
</evidence>
<keyword evidence="8" id="KW-0411">Iron-sulfur</keyword>
<accession>A0A7Y9XUU6</accession>
<dbReference type="GO" id="GO:0008695">
    <property type="term" value="F:3-phenylpropionate dioxygenase activity"/>
    <property type="evidence" value="ECO:0007669"/>
    <property type="project" value="UniProtKB-EC"/>
</dbReference>
<evidence type="ECO:0000256" key="8">
    <source>
        <dbReference type="ARBA" id="ARBA00023014"/>
    </source>
</evidence>
<keyword evidence="9" id="KW-0520">NAD</keyword>
<proteinExistence type="inferred from homology"/>
<feature type="domain" description="Rieske" evidence="10">
    <location>
        <begin position="62"/>
        <end position="172"/>
    </location>
</feature>
<dbReference type="PANTHER" id="PTHR43756">
    <property type="entry name" value="CHOLINE MONOOXYGENASE, CHLOROPLASTIC"/>
    <property type="match status" value="1"/>
</dbReference>
<dbReference type="PRINTS" id="PR00090">
    <property type="entry name" value="RNGDIOXGNASE"/>
</dbReference>
<comment type="similarity">
    <text evidence="1">Belongs to the bacterial ring-hydroxylating dioxygenase alpha subunit family.</text>
</comment>
<dbReference type="AlphaFoldDB" id="A0A7Y9XUU6"/>
<gene>
    <name evidence="11" type="ORF">FHS75_001251</name>
</gene>
<sequence length="472" mass="52490">MLWVQRRHREQGTRAALMGAVCMALDIASLVDTGTGRQSRLIYANEEIYRQELERIFGRCWLFLVHTSQIPKPGDYFRTFMGEDDVIVIRQKDGSIKAFLNSCTHRGNRVCRADRGNARAFTCNYHGWSFAPDGALAGVPLENEAYFGELDRSKFGLVPVTKVSEYKGLVFGCWDANSPSLEDYLGDAKFFLDVWLDAMPGGSALLGETQKMVLGTNWKLPVENVCGDGYHLGWAHAGAMSAVQSMDLTGLSVGNSGVDLDGGLSVAGMNGHMVLSALDGVSGYAFYPDPKPILEYLEANRQTVIDRLGEVRGKQVWGAQVNITIFPNLQLLPGLNWFRVYHPKGPGQIEQWTWAMAENDMPEAVKTQILENQCLTFGLAGLFDNDDGDNLAACTEQSRGWRTAQMDVYTNMALGRSGKREGFPGDIAAGLVSEHNQRYFYRRWQEHMMAENWAEVPTYNINSLTAQEAEHA</sequence>
<dbReference type="Proteomes" id="UP000522081">
    <property type="component" value="Unassembled WGS sequence"/>
</dbReference>
<dbReference type="PANTHER" id="PTHR43756:SF1">
    <property type="entry name" value="3-PHENYLPROPIONATE_CINNAMIC ACID DIOXYGENASE SUBUNIT ALPHA"/>
    <property type="match status" value="1"/>
</dbReference>
<name>A0A7Y9XUU6_9SPHN</name>
<keyword evidence="3" id="KW-0479">Metal-binding</keyword>
<dbReference type="Pfam" id="PF00848">
    <property type="entry name" value="Ring_hydroxyl_A"/>
    <property type="match status" value="1"/>
</dbReference>
<dbReference type="GO" id="GO:0051537">
    <property type="term" value="F:2 iron, 2 sulfur cluster binding"/>
    <property type="evidence" value="ECO:0007669"/>
    <property type="project" value="UniProtKB-KW"/>
</dbReference>
<evidence type="ECO:0000313" key="11">
    <source>
        <dbReference type="EMBL" id="NYH94932.1"/>
    </source>
</evidence>
<dbReference type="Gene3D" id="2.102.10.10">
    <property type="entry name" value="Rieske [2Fe-2S] iron-sulphur domain"/>
    <property type="match status" value="1"/>
</dbReference>
<keyword evidence="5 11" id="KW-0223">Dioxygenase</keyword>
<evidence type="ECO:0000256" key="9">
    <source>
        <dbReference type="ARBA" id="ARBA00023027"/>
    </source>
</evidence>
<evidence type="ECO:0000256" key="2">
    <source>
        <dbReference type="ARBA" id="ARBA00022714"/>
    </source>
</evidence>
<dbReference type="SUPFAM" id="SSF55961">
    <property type="entry name" value="Bet v1-like"/>
    <property type="match status" value="1"/>
</dbReference>
<evidence type="ECO:0000313" key="12">
    <source>
        <dbReference type="Proteomes" id="UP000522081"/>
    </source>
</evidence>
<dbReference type="InterPro" id="IPR015881">
    <property type="entry name" value="ARHD_Rieske_2Fe_2S"/>
</dbReference>
<evidence type="ECO:0000256" key="6">
    <source>
        <dbReference type="ARBA" id="ARBA00023002"/>
    </source>
</evidence>
<protein>
    <submittedName>
        <fullName evidence="11">3-phenylpropionate/trans-cinnamate dioxygenase alpha subunit</fullName>
        <ecNumber evidence="11">1.14.12.19</ecNumber>
    </submittedName>
</protein>